<evidence type="ECO:0000259" key="3">
    <source>
        <dbReference type="SMART" id="SM01007"/>
    </source>
</evidence>
<evidence type="ECO:0000313" key="4">
    <source>
        <dbReference type="EMBL" id="MEA0971024.1"/>
    </source>
</evidence>
<feature type="domain" description="Class II aldolase/adducin N-terminal" evidence="3">
    <location>
        <begin position="54"/>
        <end position="244"/>
    </location>
</feature>
<comment type="caution">
    <text evidence="4">The sequence shown here is derived from an EMBL/GenBank/DDBJ whole genome shotgun (WGS) entry which is preliminary data.</text>
</comment>
<evidence type="ECO:0000256" key="2">
    <source>
        <dbReference type="ARBA" id="ARBA00023239"/>
    </source>
</evidence>
<dbReference type="SMART" id="SM01007">
    <property type="entry name" value="Aldolase_II"/>
    <property type="match status" value="1"/>
</dbReference>
<dbReference type="InterPro" id="IPR001303">
    <property type="entry name" value="Aldolase_II/adducin_N"/>
</dbReference>
<evidence type="ECO:0000313" key="5">
    <source>
        <dbReference type="Proteomes" id="UP001291687"/>
    </source>
</evidence>
<sequence>MIKNKIRLLSKLAAQEQILGTYGAQNSSVHEDLNTEATMQAPLEVEFGKKSIKDLVFMSKTIGDNPAYVQGGGGNISVKLDQTKMAIKASGYILKNVTEEDGYCIVDYPRVRDYLSHPDNDETIFSMKIKSFAKNSGKRPSMETGFHVLLGKFVLHTHSVFANLINCSKEGKDICYQLFPKALWIDYATPGRLLTIKIREALQSAISYPNVIFLQNHGVIVSGESSTEVLNIHEELNNIIQRYFRLNNSSYISHTQIANIEYIRNNILFPDQAVYTLAGEEILNSLAAKETISAYSFIHKTIGDKGLNHNFLSRDLVDTLLQMDSEKYRQNVLKK</sequence>
<evidence type="ECO:0000256" key="1">
    <source>
        <dbReference type="ARBA" id="ARBA00022723"/>
    </source>
</evidence>
<dbReference type="PANTHER" id="PTHR22789">
    <property type="entry name" value="FUCULOSE PHOSPHATE ALDOLASE"/>
    <property type="match status" value="1"/>
</dbReference>
<dbReference type="PANTHER" id="PTHR22789:SF0">
    <property type="entry name" value="3-OXO-TETRONATE 4-PHOSPHATE DECARBOXYLASE-RELATED"/>
    <property type="match status" value="1"/>
</dbReference>
<gene>
    <name evidence="4" type="ORF">Megvenef_00995</name>
</gene>
<reference evidence="4 5" key="1">
    <citation type="submission" date="2023-03" db="EMBL/GenBank/DDBJ databases">
        <title>Host association and intracellularity evolved multiple times independently in the Rickettsiales.</title>
        <authorList>
            <person name="Castelli M."/>
            <person name="Nardi T."/>
            <person name="Gammuto L."/>
            <person name="Bellinzona G."/>
            <person name="Sabaneyeva E."/>
            <person name="Potekhin A."/>
            <person name="Serra V."/>
            <person name="Petroni G."/>
            <person name="Sassera D."/>
        </authorList>
    </citation>
    <scope>NUCLEOTIDE SEQUENCE [LARGE SCALE GENOMIC DNA]</scope>
    <source>
        <strain evidence="4 5">Sr 2-6</strain>
    </source>
</reference>
<dbReference type="InterPro" id="IPR036409">
    <property type="entry name" value="Aldolase_II/adducin_N_sf"/>
</dbReference>
<dbReference type="Pfam" id="PF00596">
    <property type="entry name" value="Aldolase_II"/>
    <property type="match status" value="1"/>
</dbReference>
<dbReference type="RefSeq" id="WP_322776923.1">
    <property type="nucleotide sequence ID" value="NZ_JARJFB010000071.1"/>
</dbReference>
<name>A0ABU5NCY4_9RICK</name>
<dbReference type="Proteomes" id="UP001291687">
    <property type="component" value="Unassembled WGS sequence"/>
</dbReference>
<dbReference type="EMBL" id="JARJFB010000071">
    <property type="protein sequence ID" value="MEA0971024.1"/>
    <property type="molecule type" value="Genomic_DNA"/>
</dbReference>
<dbReference type="Gene3D" id="3.40.225.10">
    <property type="entry name" value="Class II aldolase/adducin N-terminal domain"/>
    <property type="match status" value="1"/>
</dbReference>
<keyword evidence="5" id="KW-1185">Reference proteome</keyword>
<accession>A0ABU5NCY4</accession>
<dbReference type="SUPFAM" id="SSF53639">
    <property type="entry name" value="AraD/HMP-PK domain-like"/>
    <property type="match status" value="1"/>
</dbReference>
<keyword evidence="2" id="KW-0456">Lyase</keyword>
<organism evidence="4 5">
    <name type="scientific">Candidatus Megaera venefica</name>
    <dbReference type="NCBI Taxonomy" id="2055910"/>
    <lineage>
        <taxon>Bacteria</taxon>
        <taxon>Pseudomonadati</taxon>
        <taxon>Pseudomonadota</taxon>
        <taxon>Alphaproteobacteria</taxon>
        <taxon>Rickettsiales</taxon>
        <taxon>Rickettsiaceae</taxon>
        <taxon>Candidatus Megaera</taxon>
    </lineage>
</organism>
<proteinExistence type="predicted"/>
<keyword evidence="1" id="KW-0479">Metal-binding</keyword>
<dbReference type="InterPro" id="IPR050197">
    <property type="entry name" value="Aldolase_class_II_sugar_metab"/>
</dbReference>
<protein>
    <submittedName>
        <fullName evidence="4">Class II aldolase domain protein</fullName>
    </submittedName>
</protein>